<dbReference type="OrthoDB" id="948349at2"/>
<keyword evidence="3" id="KW-1185">Reference proteome</keyword>
<keyword evidence="1" id="KW-0812">Transmembrane</keyword>
<dbReference type="RefSeq" id="WP_089686915.1">
    <property type="nucleotide sequence ID" value="NZ_FNFO01000011.1"/>
</dbReference>
<evidence type="ECO:0000256" key="1">
    <source>
        <dbReference type="SAM" id="Phobius"/>
    </source>
</evidence>
<feature type="transmembrane region" description="Helical" evidence="1">
    <location>
        <begin position="227"/>
        <end position="249"/>
    </location>
</feature>
<gene>
    <name evidence="2" type="ORF">SAMN05421823_111241</name>
</gene>
<evidence type="ECO:0000313" key="3">
    <source>
        <dbReference type="Proteomes" id="UP000198510"/>
    </source>
</evidence>
<accession>A0A1G9RRC6</accession>
<dbReference type="EMBL" id="FNFO01000011">
    <property type="protein sequence ID" value="SDM25771.1"/>
    <property type="molecule type" value="Genomic_DNA"/>
</dbReference>
<dbReference type="PROSITE" id="PS51257">
    <property type="entry name" value="PROKAR_LIPOPROTEIN"/>
    <property type="match status" value="1"/>
</dbReference>
<evidence type="ECO:0000313" key="2">
    <source>
        <dbReference type="EMBL" id="SDM25771.1"/>
    </source>
</evidence>
<reference evidence="2 3" key="1">
    <citation type="submission" date="2016-10" db="EMBL/GenBank/DDBJ databases">
        <authorList>
            <person name="de Groot N.N."/>
        </authorList>
    </citation>
    <scope>NUCLEOTIDE SEQUENCE [LARGE SCALE GENOMIC DNA]</scope>
    <source>
        <strain evidence="2 3">DSM 25186</strain>
    </source>
</reference>
<dbReference type="Proteomes" id="UP000198510">
    <property type="component" value="Unassembled WGS sequence"/>
</dbReference>
<keyword evidence="1" id="KW-0472">Membrane</keyword>
<name>A0A1G9RRC6_9BACT</name>
<keyword evidence="1" id="KW-1133">Transmembrane helix</keyword>
<organism evidence="2 3">
    <name type="scientific">Catalinimonas alkaloidigena</name>
    <dbReference type="NCBI Taxonomy" id="1075417"/>
    <lineage>
        <taxon>Bacteria</taxon>
        <taxon>Pseudomonadati</taxon>
        <taxon>Bacteroidota</taxon>
        <taxon>Cytophagia</taxon>
        <taxon>Cytophagales</taxon>
        <taxon>Catalimonadaceae</taxon>
        <taxon>Catalinimonas</taxon>
    </lineage>
</organism>
<protein>
    <submittedName>
        <fullName evidence="2">Uncharacterized protein</fullName>
    </submittedName>
</protein>
<dbReference type="AlphaFoldDB" id="A0A1G9RRC6"/>
<sequence length="251" mass="28135">MRPIFYVLLVFMACGFGSCTRHQVIRLASDHPQTLQRAFVVETDTLLLTYNFSGEGGPVAISIYNKLNHPLFIDWRQSSLIVGGQVFPYVEGPSEGYVYEALGGPFGALPLRSSQDVALVPPHSYLQSPLFWLAPTPYQGLPGDVWQERRGGRLFKRQGYSAATSPVYIRSYLAFGTDRPLTHPFYQQTTFWLEEVLQTTSARYVRLVRNEQWGDTFTVQQQNDSRVLAASSLTLLSSVMMSLLLVAAWGG</sequence>
<dbReference type="STRING" id="1075417.SAMN05421823_111241"/>
<proteinExistence type="predicted"/>